<gene>
    <name evidence="2" type="ORF">H1D24_36650</name>
</gene>
<dbReference type="AlphaFoldDB" id="A0A7W0DUV5"/>
<accession>A0A7W0DUV5</accession>
<reference evidence="2 3" key="1">
    <citation type="submission" date="2020-07" db="EMBL/GenBank/DDBJ databases">
        <title>Streptomyces isolated from Indian soil.</title>
        <authorList>
            <person name="Mandal S."/>
            <person name="Maiti P.K."/>
        </authorList>
    </citation>
    <scope>NUCLEOTIDE SEQUENCE [LARGE SCALE GENOMIC DNA]</scope>
    <source>
        <strain evidence="2 3">PSKA28</strain>
    </source>
</reference>
<protein>
    <submittedName>
        <fullName evidence="2">Uncharacterized protein</fullName>
    </submittedName>
</protein>
<feature type="compositionally biased region" description="Low complexity" evidence="1">
    <location>
        <begin position="45"/>
        <end position="64"/>
    </location>
</feature>
<name>A0A7W0DUV5_9ACTN</name>
<comment type="caution">
    <text evidence="2">The sequence shown here is derived from an EMBL/GenBank/DDBJ whole genome shotgun (WGS) entry which is preliminary data.</text>
</comment>
<evidence type="ECO:0000313" key="2">
    <source>
        <dbReference type="EMBL" id="MBA2951133.1"/>
    </source>
</evidence>
<dbReference type="Proteomes" id="UP000545761">
    <property type="component" value="Unassembled WGS sequence"/>
</dbReference>
<evidence type="ECO:0000313" key="3">
    <source>
        <dbReference type="Proteomes" id="UP000545761"/>
    </source>
</evidence>
<evidence type="ECO:0000256" key="1">
    <source>
        <dbReference type="SAM" id="MobiDB-lite"/>
    </source>
</evidence>
<feature type="region of interest" description="Disordered" evidence="1">
    <location>
        <begin position="44"/>
        <end position="70"/>
    </location>
</feature>
<dbReference type="EMBL" id="JACEHE010000039">
    <property type="protein sequence ID" value="MBA2951133.1"/>
    <property type="molecule type" value="Genomic_DNA"/>
</dbReference>
<proteinExistence type="predicted"/>
<organism evidence="2 3">
    <name type="scientific">Streptomyces himalayensis subsp. himalayensis</name>
    <dbReference type="NCBI Taxonomy" id="2756131"/>
    <lineage>
        <taxon>Bacteria</taxon>
        <taxon>Bacillati</taxon>
        <taxon>Actinomycetota</taxon>
        <taxon>Actinomycetes</taxon>
        <taxon>Kitasatosporales</taxon>
        <taxon>Streptomycetaceae</taxon>
        <taxon>Streptomyces</taxon>
        <taxon>Streptomyces himalayensis</taxon>
    </lineage>
</organism>
<sequence length="186" mass="19453">MAGFGAQNATADQSSTVSVATASDDNAEMRFLELANLISQSCAPDVSSGTDDVASASTADTTAGEPTPYSTMPILVEEVPLTAEEECAAERHALRISRAFSGTDTATYEGMQEKLTGLGYPAARIYRMPDFSGEPVARLDLRVGADHLALDVTGTYLGVMVEAFGAPEGVSVTEVRLEPQLDAPTS</sequence>